<dbReference type="PANTHER" id="PTHR40074:SF2">
    <property type="entry name" value="O-ACETYLTRANSFERASE WECH"/>
    <property type="match status" value="1"/>
</dbReference>
<feature type="transmembrane region" description="Helical" evidence="7">
    <location>
        <begin position="237"/>
        <end position="256"/>
    </location>
</feature>
<keyword evidence="10" id="KW-1185">Reference proteome</keyword>
<keyword evidence="3" id="KW-1003">Cell membrane</keyword>
<proteinExistence type="inferred from homology"/>
<dbReference type="GO" id="GO:0005886">
    <property type="term" value="C:plasma membrane"/>
    <property type="evidence" value="ECO:0007669"/>
    <property type="project" value="UniProtKB-SubCell"/>
</dbReference>
<feature type="transmembrane region" description="Helical" evidence="7">
    <location>
        <begin position="12"/>
        <end position="32"/>
    </location>
</feature>
<evidence type="ECO:0000256" key="4">
    <source>
        <dbReference type="ARBA" id="ARBA00022692"/>
    </source>
</evidence>
<gene>
    <name evidence="9" type="ORF">DSM106972_003110</name>
</gene>
<keyword evidence="5 7" id="KW-1133">Transmembrane helix</keyword>
<evidence type="ECO:0000313" key="9">
    <source>
        <dbReference type="EMBL" id="RUT09816.1"/>
    </source>
</evidence>
<feature type="transmembrane region" description="Helical" evidence="7">
    <location>
        <begin position="84"/>
        <end position="105"/>
    </location>
</feature>
<dbReference type="EMBL" id="RSCL01000001">
    <property type="protein sequence ID" value="RUT09816.1"/>
    <property type="molecule type" value="Genomic_DNA"/>
</dbReference>
<feature type="transmembrane region" description="Helical" evidence="7">
    <location>
        <begin position="212"/>
        <end position="231"/>
    </location>
</feature>
<dbReference type="OrthoDB" id="507030at2"/>
<feature type="transmembrane region" description="Helical" evidence="7">
    <location>
        <begin position="184"/>
        <end position="200"/>
    </location>
</feature>
<keyword evidence="6 7" id="KW-0472">Membrane</keyword>
<feature type="transmembrane region" description="Helical" evidence="7">
    <location>
        <begin position="156"/>
        <end position="172"/>
    </location>
</feature>
<evidence type="ECO:0000313" key="10">
    <source>
        <dbReference type="Proteomes" id="UP000271624"/>
    </source>
</evidence>
<feature type="domain" description="Acyltransferase 3" evidence="8">
    <location>
        <begin position="8"/>
        <end position="325"/>
    </location>
</feature>
<feature type="transmembrane region" description="Helical" evidence="7">
    <location>
        <begin position="302"/>
        <end position="326"/>
    </location>
</feature>
<dbReference type="GO" id="GO:0009246">
    <property type="term" value="P:enterobacterial common antigen biosynthetic process"/>
    <property type="evidence" value="ECO:0007669"/>
    <property type="project" value="TreeGrafter"/>
</dbReference>
<evidence type="ECO:0000256" key="6">
    <source>
        <dbReference type="ARBA" id="ARBA00023136"/>
    </source>
</evidence>
<protein>
    <recommendedName>
        <fullName evidence="8">Acyltransferase 3 domain-containing protein</fullName>
    </recommendedName>
</protein>
<comment type="subcellular location">
    <subcellularLocation>
        <location evidence="1">Cell membrane</location>
        <topology evidence="1">Multi-pass membrane protein</topology>
    </subcellularLocation>
</comment>
<feature type="transmembrane region" description="Helical" evidence="7">
    <location>
        <begin position="52"/>
        <end position="72"/>
    </location>
</feature>
<evidence type="ECO:0000256" key="3">
    <source>
        <dbReference type="ARBA" id="ARBA00022475"/>
    </source>
</evidence>
<dbReference type="InterPro" id="IPR002656">
    <property type="entry name" value="Acyl_transf_3_dom"/>
</dbReference>
<evidence type="ECO:0000256" key="5">
    <source>
        <dbReference type="ARBA" id="ARBA00022989"/>
    </source>
</evidence>
<sequence length="336" mass="39626">MKIERDTRLDALKAISIIFVLIWHLRPISFFVNNDTHVMIVVIARIVRDLELQLSLLAVPLFFLVSLYLFFIKKPDREYLKIRLIKLFKLFTFWSIFHNIFLFTVTREVPDFSWDIITGLKPSLPFAGDSVFYFLFNLMVLTIISFLFFQIKSDKFIKLLSFVTIIFSLLYFETVGIANSSIPYHWLSNFIVYIPIAFYIANYSDKILKFRFYYLVAYILFSLHDIYLRIYGYNQSIYGRISIVCGALTLFCYVYTLKIPENWYIQKLSQYSLGLFAIHKYWQSLLFLLVQHYQISLLPSLVPLNIMFPLMGALVVLLTIVSIYLLKSTSLKQFIG</sequence>
<keyword evidence="4 7" id="KW-0812">Transmembrane</keyword>
<organism evidence="9 10">
    <name type="scientific">Dulcicalothrix desertica PCC 7102</name>
    <dbReference type="NCBI Taxonomy" id="232991"/>
    <lineage>
        <taxon>Bacteria</taxon>
        <taxon>Bacillati</taxon>
        <taxon>Cyanobacteriota</taxon>
        <taxon>Cyanophyceae</taxon>
        <taxon>Nostocales</taxon>
        <taxon>Calotrichaceae</taxon>
        <taxon>Dulcicalothrix</taxon>
    </lineage>
</organism>
<dbReference type="AlphaFoldDB" id="A0A433VUN0"/>
<dbReference type="Pfam" id="PF01757">
    <property type="entry name" value="Acyl_transf_3"/>
    <property type="match status" value="1"/>
</dbReference>
<dbReference type="RefSeq" id="WP_127078189.1">
    <property type="nucleotide sequence ID" value="NZ_RSCL01000001.1"/>
</dbReference>
<reference evidence="9" key="2">
    <citation type="journal article" date="2019" name="Genome Biol. Evol.">
        <title>Day and night: Metabolic profiles and evolutionary relationships of six axenic non-marine cyanobacteria.</title>
        <authorList>
            <person name="Will S.E."/>
            <person name="Henke P."/>
            <person name="Boedeker C."/>
            <person name="Huang S."/>
            <person name="Brinkmann H."/>
            <person name="Rohde M."/>
            <person name="Jarek M."/>
            <person name="Friedl T."/>
            <person name="Seufert S."/>
            <person name="Schumacher M."/>
            <person name="Overmann J."/>
            <person name="Neumann-Schaal M."/>
            <person name="Petersen J."/>
        </authorList>
    </citation>
    <scope>NUCLEOTIDE SEQUENCE [LARGE SCALE GENOMIC DNA]</scope>
    <source>
        <strain evidence="9">PCC 7102</strain>
    </source>
</reference>
<feature type="transmembrane region" description="Helical" evidence="7">
    <location>
        <begin position="268"/>
        <end position="290"/>
    </location>
</feature>
<feature type="transmembrane region" description="Helical" evidence="7">
    <location>
        <begin position="131"/>
        <end position="149"/>
    </location>
</feature>
<comment type="similarity">
    <text evidence="2">Belongs to the acyltransferase 3 family.</text>
</comment>
<evidence type="ECO:0000256" key="7">
    <source>
        <dbReference type="SAM" id="Phobius"/>
    </source>
</evidence>
<evidence type="ECO:0000256" key="1">
    <source>
        <dbReference type="ARBA" id="ARBA00004651"/>
    </source>
</evidence>
<name>A0A433VUN0_9CYAN</name>
<accession>A0A433VUN0</accession>
<evidence type="ECO:0000256" key="2">
    <source>
        <dbReference type="ARBA" id="ARBA00007400"/>
    </source>
</evidence>
<comment type="caution">
    <text evidence="9">The sequence shown here is derived from an EMBL/GenBank/DDBJ whole genome shotgun (WGS) entry which is preliminary data.</text>
</comment>
<dbReference type="GO" id="GO:0016413">
    <property type="term" value="F:O-acetyltransferase activity"/>
    <property type="evidence" value="ECO:0007669"/>
    <property type="project" value="TreeGrafter"/>
</dbReference>
<reference evidence="9" key="1">
    <citation type="submission" date="2018-12" db="EMBL/GenBank/DDBJ databases">
        <authorList>
            <person name="Will S."/>
            <person name="Neumann-Schaal M."/>
            <person name="Henke P."/>
        </authorList>
    </citation>
    <scope>NUCLEOTIDE SEQUENCE</scope>
    <source>
        <strain evidence="9">PCC 7102</strain>
    </source>
</reference>
<evidence type="ECO:0000259" key="8">
    <source>
        <dbReference type="Pfam" id="PF01757"/>
    </source>
</evidence>
<dbReference type="PANTHER" id="PTHR40074">
    <property type="entry name" value="O-ACETYLTRANSFERASE WECH"/>
    <property type="match status" value="1"/>
</dbReference>
<dbReference type="Proteomes" id="UP000271624">
    <property type="component" value="Unassembled WGS sequence"/>
</dbReference>